<dbReference type="AlphaFoldDB" id="A0A1D6PXF3"/>
<reference evidence="1" key="1">
    <citation type="submission" date="2015-12" db="EMBL/GenBank/DDBJ databases">
        <title>Update maize B73 reference genome by single molecule sequencing technologies.</title>
        <authorList>
            <consortium name="Maize Genome Sequencing Project"/>
            <person name="Ware D."/>
        </authorList>
    </citation>
    <scope>NUCLEOTIDE SEQUENCE</scope>
    <source>
        <tissue evidence="1">Seedling</tissue>
    </source>
</reference>
<accession>A0A1D6PXF3</accession>
<dbReference type="InParanoid" id="A0A1D6PXF3"/>
<organism evidence="1">
    <name type="scientific">Zea mays</name>
    <name type="common">Maize</name>
    <dbReference type="NCBI Taxonomy" id="4577"/>
    <lineage>
        <taxon>Eukaryota</taxon>
        <taxon>Viridiplantae</taxon>
        <taxon>Streptophyta</taxon>
        <taxon>Embryophyta</taxon>
        <taxon>Tracheophyta</taxon>
        <taxon>Spermatophyta</taxon>
        <taxon>Magnoliopsida</taxon>
        <taxon>Liliopsida</taxon>
        <taxon>Poales</taxon>
        <taxon>Poaceae</taxon>
        <taxon>PACMAD clade</taxon>
        <taxon>Panicoideae</taxon>
        <taxon>Andropogonodae</taxon>
        <taxon>Andropogoneae</taxon>
        <taxon>Tripsacinae</taxon>
        <taxon>Zea</taxon>
    </lineage>
</organism>
<name>A0A1D6PXF3_MAIZE</name>
<sequence length="63" mass="6781">MAGAPDGRTSTSPWPVAPALDYPQARSRYSSNSHKTPSCHALDVFDGISQQAPPRICTAPTRR</sequence>
<gene>
    <name evidence="1" type="ORF">ZEAMMB73_Zm00001d049719</name>
</gene>
<dbReference type="EMBL" id="CM000780">
    <property type="protein sequence ID" value="AQK51192.1"/>
    <property type="molecule type" value="Genomic_DNA"/>
</dbReference>
<proteinExistence type="predicted"/>
<evidence type="ECO:0000313" key="1">
    <source>
        <dbReference type="EMBL" id="AQK51192.1"/>
    </source>
</evidence>
<protein>
    <submittedName>
        <fullName evidence="1">Uncharacterized protein</fullName>
    </submittedName>
</protein>